<proteinExistence type="predicted"/>
<protein>
    <submittedName>
        <fullName evidence="1">Uncharacterized protein</fullName>
    </submittedName>
</protein>
<reference evidence="1 2" key="1">
    <citation type="submission" date="2023-05" db="EMBL/GenBank/DDBJ databases">
        <title>B98-5 Cell Line De Novo Hybrid Assembly: An Optical Mapping Approach.</title>
        <authorList>
            <person name="Kananen K."/>
            <person name="Auerbach J.A."/>
            <person name="Kautto E."/>
            <person name="Blachly J.S."/>
        </authorList>
    </citation>
    <scope>NUCLEOTIDE SEQUENCE [LARGE SCALE GENOMIC DNA]</scope>
    <source>
        <strain evidence="1">B95-8</strain>
        <tissue evidence="1">Cell line</tissue>
    </source>
</reference>
<organism evidence="1 2">
    <name type="scientific">Saguinus oedipus</name>
    <name type="common">Cotton-top tamarin</name>
    <name type="synonym">Oedipomidas oedipus</name>
    <dbReference type="NCBI Taxonomy" id="9490"/>
    <lineage>
        <taxon>Eukaryota</taxon>
        <taxon>Metazoa</taxon>
        <taxon>Chordata</taxon>
        <taxon>Craniata</taxon>
        <taxon>Vertebrata</taxon>
        <taxon>Euteleostomi</taxon>
        <taxon>Mammalia</taxon>
        <taxon>Eutheria</taxon>
        <taxon>Euarchontoglires</taxon>
        <taxon>Primates</taxon>
        <taxon>Haplorrhini</taxon>
        <taxon>Platyrrhini</taxon>
        <taxon>Cebidae</taxon>
        <taxon>Callitrichinae</taxon>
        <taxon>Saguinus</taxon>
    </lineage>
</organism>
<evidence type="ECO:0000313" key="1">
    <source>
        <dbReference type="EMBL" id="KAK2107871.1"/>
    </source>
</evidence>
<keyword evidence="2" id="KW-1185">Reference proteome</keyword>
<feature type="non-terminal residue" evidence="1">
    <location>
        <position position="1"/>
    </location>
</feature>
<gene>
    <name evidence="1" type="ORF">P7K49_013036</name>
</gene>
<name>A0ABQ9VFB8_SAGOE</name>
<dbReference type="EMBL" id="JASSZA010000006">
    <property type="protein sequence ID" value="KAK2107871.1"/>
    <property type="molecule type" value="Genomic_DNA"/>
</dbReference>
<accession>A0ABQ9VFB8</accession>
<comment type="caution">
    <text evidence="1">The sequence shown here is derived from an EMBL/GenBank/DDBJ whole genome shotgun (WGS) entry which is preliminary data.</text>
</comment>
<evidence type="ECO:0000313" key="2">
    <source>
        <dbReference type="Proteomes" id="UP001266305"/>
    </source>
</evidence>
<dbReference type="Proteomes" id="UP001266305">
    <property type="component" value="Unassembled WGS sequence"/>
</dbReference>
<sequence>DEGLVQVHYFIKVHTLQRTAVEWETDTAYLPIDSSPFIFAAELSGDINSLWRKILRRTMVSSIRPFRLPYLSLCWRKRRSDPGQRPPNGRLLPRATSAASASCWVVPTRRF</sequence>